<proteinExistence type="predicted"/>
<keyword evidence="1" id="KW-0175">Coiled coil</keyword>
<keyword evidence="3" id="KW-1185">Reference proteome</keyword>
<comment type="caution">
    <text evidence="2">The sequence shown here is derived from an EMBL/GenBank/DDBJ whole genome shotgun (WGS) entry which is preliminary data.</text>
</comment>
<protein>
    <submittedName>
        <fullName evidence="2">Uncharacterized protein</fullName>
    </submittedName>
</protein>
<dbReference type="EMBL" id="JACGWS010000001">
    <property type="protein sequence ID" value="MBC8753369.1"/>
    <property type="molecule type" value="Genomic_DNA"/>
</dbReference>
<name>A0ABR7Q475_9FLAO</name>
<feature type="coiled-coil region" evidence="1">
    <location>
        <begin position="38"/>
        <end position="72"/>
    </location>
</feature>
<evidence type="ECO:0000313" key="3">
    <source>
        <dbReference type="Proteomes" id="UP000619238"/>
    </source>
</evidence>
<evidence type="ECO:0000256" key="1">
    <source>
        <dbReference type="SAM" id="Coils"/>
    </source>
</evidence>
<dbReference type="Pfam" id="PF19578">
    <property type="entry name" value="DUF6090"/>
    <property type="match status" value="1"/>
</dbReference>
<dbReference type="RefSeq" id="WP_187560406.1">
    <property type="nucleotide sequence ID" value="NZ_JACGWS010000001.1"/>
</dbReference>
<dbReference type="Proteomes" id="UP000619238">
    <property type="component" value="Unassembled WGS sequence"/>
</dbReference>
<accession>A0ABR7Q475</accession>
<evidence type="ECO:0000313" key="2">
    <source>
        <dbReference type="EMBL" id="MBC8753369.1"/>
    </source>
</evidence>
<sequence>MISTSKIRTYLNSALGEILKVVIGILIALQVNTWVEQAKENTEELRILQNLKQDLLSDISQLERDVESGQNRQHKIDSIFDILYKPKDYNTTKFLRLNFALADENHFDLNSGTFDESMASGTIKTIRNNSIRQQIFNYYRITKKNYTDNNTVKQIYETIFPQFFKTLVPSQEFIGGFLNKSTHLPNLDIETLALDKEYIGVLTLKHRTEYHQILSWKEYVKLARSLLDDLEKELEDK</sequence>
<dbReference type="InterPro" id="IPR045749">
    <property type="entry name" value="DUF6090"/>
</dbReference>
<reference evidence="2 3" key="1">
    <citation type="submission" date="2020-07" db="EMBL/GenBank/DDBJ databases">
        <title>Description of Kordia aestuariivivens sp. nov., isolated from a tidal flat.</title>
        <authorList>
            <person name="Park S."/>
            <person name="Yoon J.-H."/>
        </authorList>
    </citation>
    <scope>NUCLEOTIDE SEQUENCE [LARGE SCALE GENOMIC DNA]</scope>
    <source>
        <strain evidence="2 3">YSTF-M3</strain>
    </source>
</reference>
<gene>
    <name evidence="2" type="ORF">H2O64_01720</name>
</gene>
<organism evidence="2 3">
    <name type="scientific">Kordia aestuariivivens</name>
    <dbReference type="NCBI Taxonomy" id="2759037"/>
    <lineage>
        <taxon>Bacteria</taxon>
        <taxon>Pseudomonadati</taxon>
        <taxon>Bacteroidota</taxon>
        <taxon>Flavobacteriia</taxon>
        <taxon>Flavobacteriales</taxon>
        <taxon>Flavobacteriaceae</taxon>
        <taxon>Kordia</taxon>
    </lineage>
</organism>